<name>A0A820BWU4_9BILA</name>
<evidence type="ECO:0000313" key="1">
    <source>
        <dbReference type="EMBL" id="CAF4199446.1"/>
    </source>
</evidence>
<protein>
    <submittedName>
        <fullName evidence="1">Uncharacterized protein</fullName>
    </submittedName>
</protein>
<sequence length="35" mass="3764">MSTSISLSTIQTNHINSLCKLCSNALVLVDTITLE</sequence>
<reference evidence="1" key="1">
    <citation type="submission" date="2021-02" db="EMBL/GenBank/DDBJ databases">
        <authorList>
            <person name="Nowell W R."/>
        </authorList>
    </citation>
    <scope>NUCLEOTIDE SEQUENCE</scope>
</reference>
<comment type="caution">
    <text evidence="1">The sequence shown here is derived from an EMBL/GenBank/DDBJ whole genome shotgun (WGS) entry which is preliminary data.</text>
</comment>
<gene>
    <name evidence="1" type="ORF">OTI717_LOCUS38505</name>
</gene>
<dbReference type="EMBL" id="CAJOAX010021130">
    <property type="protein sequence ID" value="CAF4199446.1"/>
    <property type="molecule type" value="Genomic_DNA"/>
</dbReference>
<evidence type="ECO:0000313" key="2">
    <source>
        <dbReference type="Proteomes" id="UP000663823"/>
    </source>
</evidence>
<dbReference type="Proteomes" id="UP000663823">
    <property type="component" value="Unassembled WGS sequence"/>
</dbReference>
<organism evidence="1 2">
    <name type="scientific">Rotaria sordida</name>
    <dbReference type="NCBI Taxonomy" id="392033"/>
    <lineage>
        <taxon>Eukaryota</taxon>
        <taxon>Metazoa</taxon>
        <taxon>Spiralia</taxon>
        <taxon>Gnathifera</taxon>
        <taxon>Rotifera</taxon>
        <taxon>Eurotatoria</taxon>
        <taxon>Bdelloidea</taxon>
        <taxon>Philodinida</taxon>
        <taxon>Philodinidae</taxon>
        <taxon>Rotaria</taxon>
    </lineage>
</organism>
<dbReference type="AlphaFoldDB" id="A0A820BWU4"/>
<proteinExistence type="predicted"/>
<feature type="non-terminal residue" evidence="1">
    <location>
        <position position="35"/>
    </location>
</feature>
<accession>A0A820BWU4</accession>